<proteinExistence type="inferred from homology"/>
<keyword evidence="1 3" id="KW-0547">Nucleotide-binding</keyword>
<gene>
    <name evidence="5" type="ORF">ENH_00025370</name>
</gene>
<dbReference type="GO" id="GO:0006270">
    <property type="term" value="P:DNA replication initiation"/>
    <property type="evidence" value="ECO:0007669"/>
    <property type="project" value="TreeGrafter"/>
</dbReference>
<dbReference type="GO" id="GO:0006271">
    <property type="term" value="P:DNA strand elongation involved in DNA replication"/>
    <property type="evidence" value="ECO:0007669"/>
    <property type="project" value="TreeGrafter"/>
</dbReference>
<dbReference type="AlphaFoldDB" id="U6MRE0"/>
<dbReference type="OrthoDB" id="329387at2759"/>
<reference evidence="5" key="1">
    <citation type="submission" date="2013-10" db="EMBL/GenBank/DDBJ databases">
        <title>Genomic analysis of the causative agents of coccidiosis in chickens.</title>
        <authorList>
            <person name="Reid A.J."/>
            <person name="Blake D."/>
            <person name="Billington K."/>
            <person name="Browne H."/>
            <person name="Dunn M."/>
            <person name="Hung S."/>
            <person name="Kawahara F."/>
            <person name="Miranda-Saavedra D."/>
            <person name="Mourier T."/>
            <person name="Nagra H."/>
            <person name="Otto T.D."/>
            <person name="Rawlings N."/>
            <person name="Sanchez A."/>
            <person name="Sanders M."/>
            <person name="Subramaniam C."/>
            <person name="Tay Y."/>
            <person name="Dear P."/>
            <person name="Doerig C."/>
            <person name="Gruber A."/>
            <person name="Parkinson J."/>
            <person name="Shirley M."/>
            <person name="Wan K.L."/>
            <person name="Berriman M."/>
            <person name="Tomley F."/>
            <person name="Pain A."/>
        </authorList>
    </citation>
    <scope>NUCLEOTIDE SEQUENCE [LARGE SCALE GENOMIC DNA]</scope>
    <source>
        <strain evidence="5">Houghton</strain>
    </source>
</reference>
<evidence type="ECO:0000313" key="5">
    <source>
        <dbReference type="EMBL" id="CDJ66792.1"/>
    </source>
</evidence>
<dbReference type="GO" id="GO:0005634">
    <property type="term" value="C:nucleus"/>
    <property type="evidence" value="ECO:0007669"/>
    <property type="project" value="TreeGrafter"/>
</dbReference>
<dbReference type="GO" id="GO:0017116">
    <property type="term" value="F:single-stranded DNA helicase activity"/>
    <property type="evidence" value="ECO:0007669"/>
    <property type="project" value="TreeGrafter"/>
</dbReference>
<dbReference type="InterPro" id="IPR031327">
    <property type="entry name" value="MCM"/>
</dbReference>
<dbReference type="Gene3D" id="3.40.50.300">
    <property type="entry name" value="P-loop containing nucleotide triphosphate hydrolases"/>
    <property type="match status" value="1"/>
</dbReference>
<dbReference type="Pfam" id="PF00493">
    <property type="entry name" value="MCM"/>
    <property type="match status" value="1"/>
</dbReference>
<dbReference type="InterPro" id="IPR027417">
    <property type="entry name" value="P-loop_NTPase"/>
</dbReference>
<dbReference type="Proteomes" id="UP000030754">
    <property type="component" value="Unassembled WGS sequence"/>
</dbReference>
<dbReference type="SMART" id="SM00350">
    <property type="entry name" value="MCM"/>
    <property type="match status" value="1"/>
</dbReference>
<dbReference type="GO" id="GO:0042555">
    <property type="term" value="C:MCM complex"/>
    <property type="evidence" value="ECO:0007669"/>
    <property type="project" value="TreeGrafter"/>
</dbReference>
<dbReference type="GO" id="GO:0003697">
    <property type="term" value="F:single-stranded DNA binding"/>
    <property type="evidence" value="ECO:0007669"/>
    <property type="project" value="TreeGrafter"/>
</dbReference>
<dbReference type="RefSeq" id="XP_013435259.1">
    <property type="nucleotide sequence ID" value="XM_013579805.1"/>
</dbReference>
<evidence type="ECO:0000256" key="3">
    <source>
        <dbReference type="RuleBase" id="RU004070"/>
    </source>
</evidence>
<dbReference type="PRINTS" id="PR01657">
    <property type="entry name" value="MCMFAMILY"/>
</dbReference>
<comment type="similarity">
    <text evidence="3">Belongs to the MCM family.</text>
</comment>
<evidence type="ECO:0000313" key="6">
    <source>
        <dbReference type="Proteomes" id="UP000030754"/>
    </source>
</evidence>
<accession>U6MRE0</accession>
<name>U6MRE0_9EIME</name>
<evidence type="ECO:0000256" key="2">
    <source>
        <dbReference type="ARBA" id="ARBA00022840"/>
    </source>
</evidence>
<dbReference type="InterPro" id="IPR001208">
    <property type="entry name" value="MCM_dom"/>
</dbReference>
<sequence length="230" mass="23773">VPEADVPRSLTCELVGHAFTDVLQPGMQVTLGGVLLPVQQHSSQLLRLGLVQQQQFAVSSIQFPKAPFAAAAAAAAAGGAPAAAAAGSREERELQQQLQQLLQQQGLYETLAAAVSPSVFGLLDVKKALLLQQIGGVPRRKQDGGSIRGDIHLLLLGDPGLAKSQLLKQAAAAAARAVYAAASSSSSSGLTAAVLRDPKTKETVLEGGALVLADKGLCCIDEFDKVGFIY</sequence>
<keyword evidence="6" id="KW-1185">Reference proteome</keyword>
<evidence type="ECO:0000259" key="4">
    <source>
        <dbReference type="PROSITE" id="PS50051"/>
    </source>
</evidence>
<organism evidence="5 6">
    <name type="scientific">Eimeria necatrix</name>
    <dbReference type="NCBI Taxonomy" id="51315"/>
    <lineage>
        <taxon>Eukaryota</taxon>
        <taxon>Sar</taxon>
        <taxon>Alveolata</taxon>
        <taxon>Apicomplexa</taxon>
        <taxon>Conoidasida</taxon>
        <taxon>Coccidia</taxon>
        <taxon>Eucoccidiorida</taxon>
        <taxon>Eimeriorina</taxon>
        <taxon>Eimeriidae</taxon>
        <taxon>Eimeria</taxon>
    </lineage>
</organism>
<reference evidence="5" key="2">
    <citation type="submission" date="2013-10" db="EMBL/GenBank/DDBJ databases">
        <authorList>
            <person name="Aslett M."/>
        </authorList>
    </citation>
    <scope>NUCLEOTIDE SEQUENCE [LARGE SCALE GENOMIC DNA]</scope>
    <source>
        <strain evidence="5">Houghton</strain>
    </source>
</reference>
<dbReference type="GO" id="GO:0005524">
    <property type="term" value="F:ATP binding"/>
    <property type="evidence" value="ECO:0007669"/>
    <property type="project" value="UniProtKB-KW"/>
</dbReference>
<feature type="non-terminal residue" evidence="5">
    <location>
        <position position="1"/>
    </location>
</feature>
<dbReference type="EMBL" id="HG723816">
    <property type="protein sequence ID" value="CDJ66792.1"/>
    <property type="molecule type" value="Genomic_DNA"/>
</dbReference>
<dbReference type="GeneID" id="25472706"/>
<keyword evidence="3" id="KW-0238">DNA-binding</keyword>
<dbReference type="PANTHER" id="PTHR11630:SF26">
    <property type="entry name" value="DNA REPLICATION LICENSING FACTOR MCM7"/>
    <property type="match status" value="1"/>
</dbReference>
<dbReference type="SUPFAM" id="SSF52540">
    <property type="entry name" value="P-loop containing nucleoside triphosphate hydrolases"/>
    <property type="match status" value="1"/>
</dbReference>
<dbReference type="VEuPathDB" id="ToxoDB:ENH_00025370"/>
<protein>
    <submittedName>
        <fullName evidence="5">Protein PROLIFERA, related</fullName>
    </submittedName>
</protein>
<dbReference type="PANTHER" id="PTHR11630">
    <property type="entry name" value="DNA REPLICATION LICENSING FACTOR MCM FAMILY MEMBER"/>
    <property type="match status" value="1"/>
</dbReference>
<dbReference type="PROSITE" id="PS50051">
    <property type="entry name" value="MCM_2"/>
    <property type="match status" value="1"/>
</dbReference>
<evidence type="ECO:0000256" key="1">
    <source>
        <dbReference type="ARBA" id="ARBA00022741"/>
    </source>
</evidence>
<dbReference type="GO" id="GO:0000727">
    <property type="term" value="P:double-strand break repair via break-induced replication"/>
    <property type="evidence" value="ECO:0007669"/>
    <property type="project" value="TreeGrafter"/>
</dbReference>
<feature type="domain" description="MCM C-terminal AAA(+) ATPase" evidence="4">
    <location>
        <begin position="107"/>
        <end position="226"/>
    </location>
</feature>
<keyword evidence="2 3" id="KW-0067">ATP-binding</keyword>